<dbReference type="PANTHER" id="PTHR30250:SF11">
    <property type="entry name" value="O-ANTIGEN TRANSPORTER-RELATED"/>
    <property type="match status" value="1"/>
</dbReference>
<feature type="transmembrane region" description="Helical" evidence="6">
    <location>
        <begin position="247"/>
        <end position="267"/>
    </location>
</feature>
<dbReference type="Proteomes" id="UP000030152">
    <property type="component" value="Unassembled WGS sequence"/>
</dbReference>
<dbReference type="GO" id="GO:0005886">
    <property type="term" value="C:plasma membrane"/>
    <property type="evidence" value="ECO:0007669"/>
    <property type="project" value="UniProtKB-SubCell"/>
</dbReference>
<keyword evidence="3 6" id="KW-0812">Transmembrane</keyword>
<feature type="transmembrane region" description="Helical" evidence="6">
    <location>
        <begin position="310"/>
        <end position="331"/>
    </location>
</feature>
<proteinExistence type="predicted"/>
<evidence type="ECO:0000313" key="8">
    <source>
        <dbReference type="Proteomes" id="UP000030152"/>
    </source>
</evidence>
<keyword evidence="2" id="KW-1003">Cell membrane</keyword>
<dbReference type="InterPro" id="IPR050833">
    <property type="entry name" value="Poly_Biosynth_Transport"/>
</dbReference>
<evidence type="ECO:0000256" key="6">
    <source>
        <dbReference type="SAM" id="Phobius"/>
    </source>
</evidence>
<organism evidence="7 8">
    <name type="scientific">Flavobacterium rivuli WB 3.3-2 = DSM 21788</name>
    <dbReference type="NCBI Taxonomy" id="1121895"/>
    <lineage>
        <taxon>Bacteria</taxon>
        <taxon>Pseudomonadati</taxon>
        <taxon>Bacteroidota</taxon>
        <taxon>Flavobacteriia</taxon>
        <taxon>Flavobacteriales</taxon>
        <taxon>Flavobacteriaceae</taxon>
        <taxon>Flavobacterium</taxon>
    </lineage>
</organism>
<evidence type="ECO:0000313" key="7">
    <source>
        <dbReference type="EMBL" id="KGO87435.1"/>
    </source>
</evidence>
<feature type="transmembrane region" description="Helical" evidence="6">
    <location>
        <begin position="351"/>
        <end position="370"/>
    </location>
</feature>
<evidence type="ECO:0000256" key="5">
    <source>
        <dbReference type="ARBA" id="ARBA00023136"/>
    </source>
</evidence>
<dbReference type="STRING" id="1121895.GCA_000378485_02354"/>
<feature type="transmembrane region" description="Helical" evidence="6">
    <location>
        <begin position="382"/>
        <end position="399"/>
    </location>
</feature>
<accession>A0A0A2MGJ6</accession>
<gene>
    <name evidence="7" type="ORF">Q765_07150</name>
</gene>
<comment type="caution">
    <text evidence="7">The sequence shown here is derived from an EMBL/GenBank/DDBJ whole genome shotgun (WGS) entry which is preliminary data.</text>
</comment>
<dbReference type="eggNOG" id="COG2244">
    <property type="taxonomic scope" value="Bacteria"/>
</dbReference>
<reference evidence="7 8" key="1">
    <citation type="submission" date="2013-09" db="EMBL/GenBank/DDBJ databases">
        <authorList>
            <person name="Zeng Z."/>
            <person name="Chen C."/>
        </authorList>
    </citation>
    <scope>NUCLEOTIDE SEQUENCE [LARGE SCALE GENOMIC DNA]</scope>
    <source>
        <strain evidence="7 8">WB 3.3-2</strain>
    </source>
</reference>
<feature type="transmembrane region" description="Helical" evidence="6">
    <location>
        <begin position="279"/>
        <end position="298"/>
    </location>
</feature>
<dbReference type="AlphaFoldDB" id="A0A0A2MGJ6"/>
<keyword evidence="4 6" id="KW-1133">Transmembrane helix</keyword>
<evidence type="ECO:0000256" key="2">
    <source>
        <dbReference type="ARBA" id="ARBA00022475"/>
    </source>
</evidence>
<keyword evidence="5 6" id="KW-0472">Membrane</keyword>
<evidence type="ECO:0000256" key="3">
    <source>
        <dbReference type="ARBA" id="ARBA00022692"/>
    </source>
</evidence>
<evidence type="ECO:0000256" key="1">
    <source>
        <dbReference type="ARBA" id="ARBA00004651"/>
    </source>
</evidence>
<feature type="transmembrane region" description="Helical" evidence="6">
    <location>
        <begin position="195"/>
        <end position="213"/>
    </location>
</feature>
<protein>
    <recommendedName>
        <fullName evidence="9">Polysaccharide biosynthesis protein</fullName>
    </recommendedName>
</protein>
<sequence length="438" mass="49141">MRYLFNFLPNKNYSFKKGLDAGKQISQVLLGQVSSQVIGFAISFLVVRNLSKPDYSIFTVLMSIQGMMNVLSSSGITIGFQKIAGTVWSDNAALSRLVKTARDIRTKVFFIALVFTNCYGYFIFYKQGVPFFESFFYLIAISFAVFPDVQKSFTRIILLLKKRIGAVQITEFIAQVIRLILIVGCITFLRKYFDIKVVLGASIIAAWVANIYINKRSEDFTDVRDVSVSEEYKATLIEYMKLNWHNAMFYTFKGQISIFLIGVYGSGENLASLGAITRYSMVFTIVSSLIVSIVIPAFARQQNKDKLIKFYFIALIGFIVFALFTLLLAYLLDDFLLSILGQGYRGYNTELFLVFVSGLVGVLTGLLQGLNYSKGWMKFNTYLSIPLDVFTLILGLVLFDITSIKGVLCMSTLTSSIGVLLIVANSIHGFRSLKVNVT</sequence>
<feature type="transmembrane region" description="Helical" evidence="6">
    <location>
        <begin position="405"/>
        <end position="424"/>
    </location>
</feature>
<dbReference type="OrthoDB" id="846354at2"/>
<evidence type="ECO:0008006" key="9">
    <source>
        <dbReference type="Google" id="ProtNLM"/>
    </source>
</evidence>
<feature type="transmembrane region" description="Helical" evidence="6">
    <location>
        <begin position="25"/>
        <end position="47"/>
    </location>
</feature>
<dbReference type="EMBL" id="JRLX01000005">
    <property type="protein sequence ID" value="KGO87435.1"/>
    <property type="molecule type" value="Genomic_DNA"/>
</dbReference>
<keyword evidence="8" id="KW-1185">Reference proteome</keyword>
<name>A0A0A2MGJ6_9FLAO</name>
<evidence type="ECO:0000256" key="4">
    <source>
        <dbReference type="ARBA" id="ARBA00022989"/>
    </source>
</evidence>
<feature type="transmembrane region" description="Helical" evidence="6">
    <location>
        <begin position="169"/>
        <end position="189"/>
    </location>
</feature>
<feature type="transmembrane region" description="Helical" evidence="6">
    <location>
        <begin position="108"/>
        <end position="125"/>
    </location>
</feature>
<dbReference type="RefSeq" id="WP_020213520.1">
    <property type="nucleotide sequence ID" value="NZ_JRLX01000005.1"/>
</dbReference>
<comment type="subcellular location">
    <subcellularLocation>
        <location evidence="1">Cell membrane</location>
        <topology evidence="1">Multi-pass membrane protein</topology>
    </subcellularLocation>
</comment>
<dbReference type="PANTHER" id="PTHR30250">
    <property type="entry name" value="PST FAMILY PREDICTED COLANIC ACID TRANSPORTER"/>
    <property type="match status" value="1"/>
</dbReference>
<feature type="transmembrane region" description="Helical" evidence="6">
    <location>
        <begin position="131"/>
        <end position="149"/>
    </location>
</feature>